<comment type="caution">
    <text evidence="1">The sequence shown here is derived from an EMBL/GenBank/DDBJ whole genome shotgun (WGS) entry which is preliminary data.</text>
</comment>
<dbReference type="PATRIC" id="fig|927665.4.peg.17"/>
<dbReference type="STRING" id="927665.HMPREF1535_00023"/>
<evidence type="ECO:0000313" key="1">
    <source>
        <dbReference type="EMBL" id="KKB59751.1"/>
    </source>
</evidence>
<dbReference type="HOGENOM" id="CLU_190466_1_0_10"/>
<sequence>MTKETFMIEEISKEIVWLLIQEHQMDMDEALRALYTSDTYARLINLNTGLYSQSTAYVYEYLERELATGKVA</sequence>
<protein>
    <recommendedName>
        <fullName evidence="3">DUF3791 domain-containing protein</fullName>
    </recommendedName>
</protein>
<name>A0A0F5JPK8_9BACT</name>
<reference evidence="1 2" key="1">
    <citation type="submission" date="2013-04" db="EMBL/GenBank/DDBJ databases">
        <title>The Genome Sequence of Parabacteroides goldsteinii DSM 19448.</title>
        <authorList>
            <consortium name="The Broad Institute Genomics Platform"/>
            <person name="Earl A."/>
            <person name="Ward D."/>
            <person name="Feldgarden M."/>
            <person name="Gevers D."/>
            <person name="Martens E."/>
            <person name="Sakamoto M."/>
            <person name="Benno Y."/>
            <person name="Song Y."/>
            <person name="Liu C."/>
            <person name="Lee J."/>
            <person name="Bolanos M."/>
            <person name="Vaisanen M.L."/>
            <person name="Finegold S.M."/>
            <person name="Walker B."/>
            <person name="Young S."/>
            <person name="Zeng Q."/>
            <person name="Gargeya S."/>
            <person name="Fitzgerald M."/>
            <person name="Haas B."/>
            <person name="Abouelleil A."/>
            <person name="Allen A.W."/>
            <person name="Alvarado L."/>
            <person name="Arachchi H.M."/>
            <person name="Berlin A.M."/>
            <person name="Chapman S.B."/>
            <person name="Gainer-Dewar J."/>
            <person name="Goldberg J."/>
            <person name="Griggs A."/>
            <person name="Gujja S."/>
            <person name="Hansen M."/>
            <person name="Howarth C."/>
            <person name="Imamovic A."/>
            <person name="Ireland A."/>
            <person name="Larimer J."/>
            <person name="McCowan C."/>
            <person name="Murphy C."/>
            <person name="Pearson M."/>
            <person name="Poon T.W."/>
            <person name="Priest M."/>
            <person name="Roberts A."/>
            <person name="Saif S."/>
            <person name="Shea T."/>
            <person name="Sisk P."/>
            <person name="Sykes S."/>
            <person name="Wortman J."/>
            <person name="Nusbaum C."/>
            <person name="Birren B."/>
        </authorList>
    </citation>
    <scope>NUCLEOTIDE SEQUENCE [LARGE SCALE GENOMIC DNA]</scope>
    <source>
        <strain evidence="1 2">DSM 19448</strain>
    </source>
</reference>
<evidence type="ECO:0008006" key="3">
    <source>
        <dbReference type="Google" id="ProtNLM"/>
    </source>
</evidence>
<gene>
    <name evidence="1" type="ORF">HMPREF1535_00023</name>
</gene>
<dbReference type="Proteomes" id="UP000033047">
    <property type="component" value="Unassembled WGS sequence"/>
</dbReference>
<proteinExistence type="predicted"/>
<dbReference type="AlphaFoldDB" id="A0A0F5JPK8"/>
<evidence type="ECO:0000313" key="2">
    <source>
        <dbReference type="Proteomes" id="UP000033047"/>
    </source>
</evidence>
<dbReference type="EMBL" id="AQHV01000001">
    <property type="protein sequence ID" value="KKB59751.1"/>
    <property type="molecule type" value="Genomic_DNA"/>
</dbReference>
<accession>A0A0F5JPK8</accession>
<organism evidence="1 2">
    <name type="scientific">Parabacteroides goldsteinii DSM 19448 = WAL 12034</name>
    <dbReference type="NCBI Taxonomy" id="927665"/>
    <lineage>
        <taxon>Bacteria</taxon>
        <taxon>Pseudomonadati</taxon>
        <taxon>Bacteroidota</taxon>
        <taxon>Bacteroidia</taxon>
        <taxon>Bacteroidales</taxon>
        <taxon>Tannerellaceae</taxon>
        <taxon>Parabacteroides</taxon>
    </lineage>
</organism>
<dbReference type="RefSeq" id="WP_007658669.1">
    <property type="nucleotide sequence ID" value="NZ_KQ033912.1"/>
</dbReference>